<dbReference type="GO" id="GO:0005737">
    <property type="term" value="C:cytoplasm"/>
    <property type="evidence" value="ECO:0007669"/>
    <property type="project" value="TreeGrafter"/>
</dbReference>
<keyword evidence="3" id="KW-0049">Antioxidant</keyword>
<dbReference type="Gene3D" id="3.40.30.10">
    <property type="entry name" value="Glutaredoxin"/>
    <property type="match status" value="1"/>
</dbReference>
<dbReference type="InterPro" id="IPR036249">
    <property type="entry name" value="Thioredoxin-like_sf"/>
</dbReference>
<dbReference type="InterPro" id="IPR000866">
    <property type="entry name" value="AhpC/TSA"/>
</dbReference>
<dbReference type="GO" id="GO:0008379">
    <property type="term" value="F:thioredoxin peroxidase activity"/>
    <property type="evidence" value="ECO:0007669"/>
    <property type="project" value="TreeGrafter"/>
</dbReference>
<gene>
    <name evidence="9" type="ORF">IFJ97_05380</name>
</gene>
<keyword evidence="5" id="KW-1015">Disulfide bond</keyword>
<keyword evidence="2" id="KW-0575">Peroxidase</keyword>
<dbReference type="InterPro" id="IPR050924">
    <property type="entry name" value="Peroxiredoxin_BCP/PrxQ"/>
</dbReference>
<keyword evidence="4" id="KW-0560">Oxidoreductase</keyword>
<dbReference type="CDD" id="cd03017">
    <property type="entry name" value="PRX_BCP"/>
    <property type="match status" value="1"/>
</dbReference>
<dbReference type="SUPFAM" id="SSF52833">
    <property type="entry name" value="Thioredoxin-like"/>
    <property type="match status" value="1"/>
</dbReference>
<sequence length="100" mass="11083">MRDSWNELQKLGIEVLGVSYDSPEKNRKFAEKNALPFRLLSDRDHELAKAVGAGRALIPLAKRISYLVGADGTVLVAYPDVKPSAHAQEVIEDFRTLSSM</sequence>
<evidence type="ECO:0000256" key="4">
    <source>
        <dbReference type="ARBA" id="ARBA00023002"/>
    </source>
</evidence>
<evidence type="ECO:0000256" key="3">
    <source>
        <dbReference type="ARBA" id="ARBA00022862"/>
    </source>
</evidence>
<keyword evidence="6" id="KW-0676">Redox-active center</keyword>
<comment type="caution">
    <text evidence="9">The sequence shown here is derived from an EMBL/GenBank/DDBJ whole genome shotgun (WGS) entry which is preliminary data.</text>
</comment>
<accession>A0A8J6YBK7</accession>
<evidence type="ECO:0000256" key="1">
    <source>
        <dbReference type="ARBA" id="ARBA00003330"/>
    </source>
</evidence>
<dbReference type="Pfam" id="PF00578">
    <property type="entry name" value="AhpC-TSA"/>
    <property type="match status" value="1"/>
</dbReference>
<evidence type="ECO:0000259" key="8">
    <source>
        <dbReference type="Pfam" id="PF00578"/>
    </source>
</evidence>
<evidence type="ECO:0000256" key="7">
    <source>
        <dbReference type="ARBA" id="ARBA00042639"/>
    </source>
</evidence>
<dbReference type="AlphaFoldDB" id="A0A8J6YBK7"/>
<dbReference type="GO" id="GO:0045454">
    <property type="term" value="P:cell redox homeostasis"/>
    <property type="evidence" value="ECO:0007669"/>
    <property type="project" value="TreeGrafter"/>
</dbReference>
<evidence type="ECO:0000256" key="6">
    <source>
        <dbReference type="ARBA" id="ARBA00023284"/>
    </source>
</evidence>
<comment type="function">
    <text evidence="1">Thiol-specific peroxidase that catalyzes the reduction of hydrogen peroxide and organic hydroperoxides to water and alcohols, respectively. Plays a role in cell protection against oxidative stress by detoxifying peroxides and as sensor of hydrogen peroxide-mediated signaling events.</text>
</comment>
<dbReference type="PANTHER" id="PTHR42801">
    <property type="entry name" value="THIOREDOXIN-DEPENDENT PEROXIDE REDUCTASE"/>
    <property type="match status" value="1"/>
</dbReference>
<evidence type="ECO:0000313" key="10">
    <source>
        <dbReference type="Proteomes" id="UP000598633"/>
    </source>
</evidence>
<dbReference type="GO" id="GO:0034599">
    <property type="term" value="P:cellular response to oxidative stress"/>
    <property type="evidence" value="ECO:0007669"/>
    <property type="project" value="TreeGrafter"/>
</dbReference>
<dbReference type="Proteomes" id="UP000598633">
    <property type="component" value="Unassembled WGS sequence"/>
</dbReference>
<evidence type="ECO:0000313" key="9">
    <source>
        <dbReference type="EMBL" id="MBD3870775.1"/>
    </source>
</evidence>
<organism evidence="9 10">
    <name type="scientific">Candidatus Sulfomarinibacter kjeldsenii</name>
    <dbReference type="NCBI Taxonomy" id="2885994"/>
    <lineage>
        <taxon>Bacteria</taxon>
        <taxon>Pseudomonadati</taxon>
        <taxon>Acidobacteriota</taxon>
        <taxon>Thermoanaerobaculia</taxon>
        <taxon>Thermoanaerobaculales</taxon>
        <taxon>Candidatus Sulfomarinibacteraceae</taxon>
        <taxon>Candidatus Sulfomarinibacter</taxon>
    </lineage>
</organism>
<name>A0A8J6YBK7_9BACT</name>
<protein>
    <recommendedName>
        <fullName evidence="7">Thioredoxin-dependent peroxiredoxin Bcp</fullName>
    </recommendedName>
</protein>
<dbReference type="PANTHER" id="PTHR42801:SF4">
    <property type="entry name" value="AHPC_TSA FAMILY PROTEIN"/>
    <property type="match status" value="1"/>
</dbReference>
<feature type="domain" description="Alkyl hydroperoxide reductase subunit C/ Thiol specific antioxidant" evidence="8">
    <location>
        <begin position="1"/>
        <end position="74"/>
    </location>
</feature>
<dbReference type="EMBL" id="JACXWA010000087">
    <property type="protein sequence ID" value="MBD3870775.1"/>
    <property type="molecule type" value="Genomic_DNA"/>
</dbReference>
<proteinExistence type="predicted"/>
<evidence type="ECO:0000256" key="2">
    <source>
        <dbReference type="ARBA" id="ARBA00022559"/>
    </source>
</evidence>
<evidence type="ECO:0000256" key="5">
    <source>
        <dbReference type="ARBA" id="ARBA00023157"/>
    </source>
</evidence>
<reference evidence="9 10" key="1">
    <citation type="submission" date="2020-08" db="EMBL/GenBank/DDBJ databases">
        <title>Acidobacteriota in marine sediments use diverse sulfur dissimilation pathways.</title>
        <authorList>
            <person name="Wasmund K."/>
        </authorList>
    </citation>
    <scope>NUCLEOTIDE SEQUENCE [LARGE SCALE GENOMIC DNA]</scope>
    <source>
        <strain evidence="9">MAG AM3-A</strain>
    </source>
</reference>